<dbReference type="eggNOG" id="COG4734">
    <property type="taxonomic scope" value="Bacteria"/>
</dbReference>
<dbReference type="Pfam" id="PF07275">
    <property type="entry name" value="ArdA"/>
    <property type="match status" value="1"/>
</dbReference>
<dbReference type="STRING" id="1229780.BN381_70053"/>
<comment type="caution">
    <text evidence="2">The sequence shown here is derived from an EMBL/GenBank/DDBJ whole genome shotgun (WGS) entry which is preliminary data.</text>
</comment>
<feature type="compositionally biased region" description="Basic and acidic residues" evidence="1">
    <location>
        <begin position="7"/>
        <end position="35"/>
    </location>
</feature>
<accession>R4Z372</accession>
<dbReference type="EMBL" id="CANL01000067">
    <property type="protein sequence ID" value="CCM65354.1"/>
    <property type="molecule type" value="Genomic_DNA"/>
</dbReference>
<evidence type="ECO:0000313" key="3">
    <source>
        <dbReference type="Proteomes" id="UP000018291"/>
    </source>
</evidence>
<dbReference type="Proteomes" id="UP000018291">
    <property type="component" value="Unassembled WGS sequence"/>
</dbReference>
<sequence length="214" mass="23806">MENQPRQPHEHHGESQRPDDGAGPRDGSDQDRTSQRAEAPNWPTPKIYAASLSDYNAGVLHGAWIRADQDEDEIEEAITAMLERSSQPGAEEWAIHDYEGFSGIELSEYEQTDTIARLGAGLAEHGPAFAHWADCVGTGDQDLLDQFHQHYLGHWDSMEDYAEQLLDDLGIDTEGLGPEMLRPYIRLDIEAFARDLACELHVGIDGDGVHVFEA</sequence>
<dbReference type="HOGENOM" id="CLU_083536_1_0_11"/>
<name>R4Z372_9ACTN</name>
<dbReference type="InterPro" id="IPR041895">
    <property type="entry name" value="ArdA_dom1"/>
</dbReference>
<dbReference type="OrthoDB" id="944647at2"/>
<dbReference type="AlphaFoldDB" id="R4Z372"/>
<dbReference type="Gene3D" id="1.10.10.1190">
    <property type="entry name" value="Antirestriction protein ArdA, domain 3"/>
    <property type="match status" value="1"/>
</dbReference>
<dbReference type="RefSeq" id="WP_012230024.1">
    <property type="nucleotide sequence ID" value="NZ_HG422565.1"/>
</dbReference>
<dbReference type="InterPro" id="IPR041893">
    <property type="entry name" value="ArdA_dom3"/>
</dbReference>
<reference evidence="2 3" key="1">
    <citation type="journal article" date="2013" name="ISME J.">
        <title>Metabolic model for the filamentous 'Candidatus Microthrix parvicella' based on genomic and metagenomic analyses.</title>
        <authorList>
            <person name="Jon McIlroy S."/>
            <person name="Kristiansen R."/>
            <person name="Albertsen M."/>
            <person name="Michael Karst S."/>
            <person name="Rossetti S."/>
            <person name="Lund Nielsen J."/>
            <person name="Tandoi V."/>
            <person name="James Seviour R."/>
            <person name="Nielsen P.H."/>
        </authorList>
    </citation>
    <scope>NUCLEOTIDE SEQUENCE [LARGE SCALE GENOMIC DNA]</scope>
    <source>
        <strain evidence="2 3">RN1</strain>
    </source>
</reference>
<keyword evidence="3" id="KW-1185">Reference proteome</keyword>
<dbReference type="Gene3D" id="3.10.20.480">
    <property type="entry name" value="Antirestriction protein ArdA, domain 1"/>
    <property type="match status" value="1"/>
</dbReference>
<proteinExistence type="predicted"/>
<dbReference type="InterPro" id="IPR009899">
    <property type="entry name" value="ArdA"/>
</dbReference>
<organism evidence="2 3">
    <name type="scientific">Candidatus Neomicrothrix parvicella RN1</name>
    <dbReference type="NCBI Taxonomy" id="1229780"/>
    <lineage>
        <taxon>Bacteria</taxon>
        <taxon>Bacillati</taxon>
        <taxon>Actinomycetota</taxon>
        <taxon>Acidimicrobiia</taxon>
        <taxon>Acidimicrobiales</taxon>
        <taxon>Microthrixaceae</taxon>
        <taxon>Candidatus Neomicrothrix</taxon>
    </lineage>
</organism>
<evidence type="ECO:0000313" key="2">
    <source>
        <dbReference type="EMBL" id="CCM65354.1"/>
    </source>
</evidence>
<feature type="region of interest" description="Disordered" evidence="1">
    <location>
        <begin position="1"/>
        <end position="44"/>
    </location>
</feature>
<protein>
    <submittedName>
        <fullName evidence="2">Putative antirestriction protein</fullName>
    </submittedName>
</protein>
<gene>
    <name evidence="2" type="ORF">BN381_70053</name>
</gene>
<evidence type="ECO:0000256" key="1">
    <source>
        <dbReference type="SAM" id="MobiDB-lite"/>
    </source>
</evidence>